<sequence length="305" mass="33162">MVSKRGDVLPDPGTSQPSGDSPLNLPPLPVAALLRSHGLAPRKSLGQNFLTDPAILRRIVESAELPPQAEVLEIGPGLGSLTRVLAQVARRVVAVELDSTLIPLLDEVVSPYGNVEVLHGDILQFDPARLMSSAGYFVVANIPYYITSAVMRHLLEASIRPQRVVLTIQREVAERICAVPGEMSLLALSVQVYGAPRVTLRIPAGAFYPPPKVDSAVVRVDLSPQPRIPAEQLEIFFRLIRAGFSQKRKTLRNALSSGLGWKGERAESLLRQAGIDPNRRAESLALEEWALLVDAYVKAEEKQAG</sequence>
<evidence type="ECO:0000313" key="11">
    <source>
        <dbReference type="EMBL" id="BAJ62414.1"/>
    </source>
</evidence>
<dbReference type="Gene3D" id="3.40.50.150">
    <property type="entry name" value="Vaccinia Virus protein VP39"/>
    <property type="match status" value="1"/>
</dbReference>
<feature type="binding site" evidence="7 8">
    <location>
        <position position="75"/>
    </location>
    <ligand>
        <name>S-adenosyl-L-methionine</name>
        <dbReference type="ChEBI" id="CHEBI:59789"/>
    </ligand>
</feature>
<dbReference type="Pfam" id="PF00398">
    <property type="entry name" value="RrnaAD"/>
    <property type="match status" value="1"/>
</dbReference>
<evidence type="ECO:0000256" key="7">
    <source>
        <dbReference type="HAMAP-Rule" id="MF_00607"/>
    </source>
</evidence>
<dbReference type="CDD" id="cd02440">
    <property type="entry name" value="AdoMet_MTases"/>
    <property type="match status" value="1"/>
</dbReference>
<comment type="subcellular location">
    <subcellularLocation>
        <location evidence="7">Cytoplasm</location>
    </subcellularLocation>
</comment>
<keyword evidence="12" id="KW-1185">Reference proteome</keyword>
<dbReference type="AlphaFoldDB" id="E8N079"/>
<evidence type="ECO:0000256" key="6">
    <source>
        <dbReference type="ARBA" id="ARBA00022884"/>
    </source>
</evidence>
<gene>
    <name evidence="7" type="primary">rsmA</name>
    <name evidence="7 11" type="synonym">ksgA</name>
    <name evidence="11" type="ordered locus">ANT_03800</name>
</gene>
<dbReference type="OrthoDB" id="9814755at2"/>
<comment type="similarity">
    <text evidence="7">Belongs to the class I-like SAM-binding methyltransferase superfamily. rRNA adenine N(6)-methyltransferase family. RsmA subfamily.</text>
</comment>
<keyword evidence="5 7" id="KW-0949">S-adenosyl-L-methionine</keyword>
<dbReference type="InterPro" id="IPR001737">
    <property type="entry name" value="KsgA/Erm"/>
</dbReference>
<dbReference type="InParanoid" id="E8N079"/>
<evidence type="ECO:0000259" key="10">
    <source>
        <dbReference type="SMART" id="SM00650"/>
    </source>
</evidence>
<dbReference type="SUPFAM" id="SSF53335">
    <property type="entry name" value="S-adenosyl-L-methionine-dependent methyltransferases"/>
    <property type="match status" value="1"/>
</dbReference>
<keyword evidence="6 7" id="KW-0694">RNA-binding</keyword>
<dbReference type="PANTHER" id="PTHR11727:SF7">
    <property type="entry name" value="DIMETHYLADENOSINE TRANSFERASE-RELATED"/>
    <property type="match status" value="1"/>
</dbReference>
<dbReference type="PROSITE" id="PS51689">
    <property type="entry name" value="SAM_RNA_A_N6_MT"/>
    <property type="match status" value="1"/>
</dbReference>
<evidence type="ECO:0000256" key="2">
    <source>
        <dbReference type="ARBA" id="ARBA00022552"/>
    </source>
</evidence>
<feature type="binding site" evidence="7 8">
    <location>
        <position position="96"/>
    </location>
    <ligand>
        <name>S-adenosyl-L-methionine</name>
        <dbReference type="ChEBI" id="CHEBI:59789"/>
    </ligand>
</feature>
<dbReference type="RefSeq" id="WP_013558811.1">
    <property type="nucleotide sequence ID" value="NC_014960.1"/>
</dbReference>
<evidence type="ECO:0000256" key="1">
    <source>
        <dbReference type="ARBA" id="ARBA00022490"/>
    </source>
</evidence>
<dbReference type="HOGENOM" id="CLU_041220_0_0_0"/>
<dbReference type="InterPro" id="IPR023165">
    <property type="entry name" value="rRNA_Ade_diMease-like_C"/>
</dbReference>
<dbReference type="SMART" id="SM00650">
    <property type="entry name" value="rADc"/>
    <property type="match status" value="1"/>
</dbReference>
<dbReference type="eggNOG" id="COG0030">
    <property type="taxonomic scope" value="Bacteria"/>
</dbReference>
<evidence type="ECO:0000256" key="3">
    <source>
        <dbReference type="ARBA" id="ARBA00022603"/>
    </source>
</evidence>
<comment type="catalytic activity">
    <reaction evidence="7">
        <text>adenosine(1518)/adenosine(1519) in 16S rRNA + 4 S-adenosyl-L-methionine = N(6)-dimethyladenosine(1518)/N(6)-dimethyladenosine(1519) in 16S rRNA + 4 S-adenosyl-L-homocysteine + 4 H(+)</text>
        <dbReference type="Rhea" id="RHEA:19609"/>
        <dbReference type="Rhea" id="RHEA-COMP:10232"/>
        <dbReference type="Rhea" id="RHEA-COMP:10233"/>
        <dbReference type="ChEBI" id="CHEBI:15378"/>
        <dbReference type="ChEBI" id="CHEBI:57856"/>
        <dbReference type="ChEBI" id="CHEBI:59789"/>
        <dbReference type="ChEBI" id="CHEBI:74411"/>
        <dbReference type="ChEBI" id="CHEBI:74493"/>
        <dbReference type="EC" id="2.1.1.182"/>
    </reaction>
</comment>
<feature type="domain" description="Ribosomal RNA adenine methylase transferase N-terminal" evidence="10">
    <location>
        <begin position="55"/>
        <end position="224"/>
    </location>
</feature>
<feature type="binding site" evidence="7 8">
    <location>
        <position position="121"/>
    </location>
    <ligand>
        <name>S-adenosyl-L-methionine</name>
        <dbReference type="ChEBI" id="CHEBI:59789"/>
    </ligand>
</feature>
<feature type="region of interest" description="Disordered" evidence="9">
    <location>
        <begin position="1"/>
        <end position="26"/>
    </location>
</feature>
<reference evidence="11 12" key="1">
    <citation type="submission" date="2010-12" db="EMBL/GenBank/DDBJ databases">
        <title>Whole genome sequence of Anaerolinea thermophila UNI-1.</title>
        <authorList>
            <person name="Narita-Yamada S."/>
            <person name="Kishi E."/>
            <person name="Watanabe Y."/>
            <person name="Takasaki K."/>
            <person name="Ankai A."/>
            <person name="Oguchi A."/>
            <person name="Fukui S."/>
            <person name="Takahashi M."/>
            <person name="Yashiro I."/>
            <person name="Hosoyama A."/>
            <person name="Sekiguchi Y."/>
            <person name="Hanada S."/>
            <person name="Fujita N."/>
        </authorList>
    </citation>
    <scope>NUCLEOTIDE SEQUENCE [LARGE SCALE GENOMIC DNA]</scope>
    <source>
        <strain evidence="12">DSM 14523 / JCM 11388 / NBRC 100420 / UNI-1</strain>
    </source>
</reference>
<keyword evidence="3 7" id="KW-0489">Methyltransferase</keyword>
<protein>
    <recommendedName>
        <fullName evidence="7">Ribosomal RNA small subunit methyltransferase A</fullName>
        <ecNumber evidence="7">2.1.1.182</ecNumber>
    </recommendedName>
    <alternativeName>
        <fullName evidence="7">16S rRNA (adenine(1518)-N(6)/adenine(1519)-N(6))-dimethyltransferase</fullName>
    </alternativeName>
    <alternativeName>
        <fullName evidence="7">16S rRNA dimethyladenosine transferase</fullName>
    </alternativeName>
    <alternativeName>
        <fullName evidence="7">16S rRNA dimethylase</fullName>
    </alternativeName>
    <alternativeName>
        <fullName evidence="7">S-adenosylmethionine-6-N', N'-adenosyl(rRNA) dimethyltransferase</fullName>
    </alternativeName>
</protein>
<comment type="function">
    <text evidence="7">Specifically dimethylates two adjacent adenosines (A1518 and A1519) in the loop of a conserved hairpin near the 3'-end of 16S rRNA in the 30S particle. May play a critical role in biogenesis of 30S subunits.</text>
</comment>
<keyword evidence="2 7" id="KW-0698">rRNA processing</keyword>
<dbReference type="GO" id="GO:0005829">
    <property type="term" value="C:cytosol"/>
    <property type="evidence" value="ECO:0007669"/>
    <property type="project" value="TreeGrafter"/>
</dbReference>
<feature type="binding site" evidence="7 8">
    <location>
        <position position="48"/>
    </location>
    <ligand>
        <name>S-adenosyl-L-methionine</name>
        <dbReference type="ChEBI" id="CHEBI:59789"/>
    </ligand>
</feature>
<feature type="binding site" evidence="7 8">
    <location>
        <position position="50"/>
    </location>
    <ligand>
        <name>S-adenosyl-L-methionine</name>
        <dbReference type="ChEBI" id="CHEBI:59789"/>
    </ligand>
</feature>
<dbReference type="GO" id="GO:0003723">
    <property type="term" value="F:RNA binding"/>
    <property type="evidence" value="ECO:0007669"/>
    <property type="project" value="UniProtKB-UniRule"/>
</dbReference>
<name>E8N079_ANATU</name>
<dbReference type="EC" id="2.1.1.182" evidence="7"/>
<dbReference type="InterPro" id="IPR020596">
    <property type="entry name" value="rRNA_Ade_Mease_Trfase_CS"/>
</dbReference>
<dbReference type="PROSITE" id="PS01131">
    <property type="entry name" value="RRNA_A_DIMETH"/>
    <property type="match status" value="1"/>
</dbReference>
<dbReference type="KEGG" id="atm:ANT_03800"/>
<dbReference type="HAMAP" id="MF_00607">
    <property type="entry name" value="16SrRNA_methyltr_A"/>
    <property type="match status" value="1"/>
</dbReference>
<dbReference type="FunCoup" id="E8N079">
    <property type="interactions" value="365"/>
</dbReference>
<feature type="binding site" evidence="7 8">
    <location>
        <position position="141"/>
    </location>
    <ligand>
        <name>S-adenosyl-L-methionine</name>
        <dbReference type="ChEBI" id="CHEBI:59789"/>
    </ligand>
</feature>
<evidence type="ECO:0000256" key="5">
    <source>
        <dbReference type="ARBA" id="ARBA00022691"/>
    </source>
</evidence>
<dbReference type="Gene3D" id="1.10.8.100">
    <property type="entry name" value="Ribosomal RNA adenine dimethylase-like, domain 2"/>
    <property type="match status" value="1"/>
</dbReference>
<keyword evidence="1 7" id="KW-0963">Cytoplasm</keyword>
<dbReference type="Proteomes" id="UP000008922">
    <property type="component" value="Chromosome"/>
</dbReference>
<dbReference type="GO" id="GO:0052908">
    <property type="term" value="F:16S rRNA (adenine(1518)-N(6)/adenine(1519)-N(6))-dimethyltransferase activity"/>
    <property type="evidence" value="ECO:0007669"/>
    <property type="project" value="UniProtKB-EC"/>
</dbReference>
<keyword evidence="4 7" id="KW-0808">Transferase</keyword>
<evidence type="ECO:0000313" key="12">
    <source>
        <dbReference type="Proteomes" id="UP000008922"/>
    </source>
</evidence>
<organism evidence="11 12">
    <name type="scientific">Anaerolinea thermophila (strain DSM 14523 / JCM 11388 / NBRC 100420 / UNI-1)</name>
    <dbReference type="NCBI Taxonomy" id="926569"/>
    <lineage>
        <taxon>Bacteria</taxon>
        <taxon>Bacillati</taxon>
        <taxon>Chloroflexota</taxon>
        <taxon>Anaerolineae</taxon>
        <taxon>Anaerolineales</taxon>
        <taxon>Anaerolineaceae</taxon>
        <taxon>Anaerolinea</taxon>
    </lineage>
</organism>
<evidence type="ECO:0000256" key="4">
    <source>
        <dbReference type="ARBA" id="ARBA00022679"/>
    </source>
</evidence>
<dbReference type="STRING" id="926569.ANT_03800"/>
<dbReference type="NCBIfam" id="TIGR00755">
    <property type="entry name" value="ksgA"/>
    <property type="match status" value="1"/>
</dbReference>
<dbReference type="EMBL" id="AP012029">
    <property type="protein sequence ID" value="BAJ62414.1"/>
    <property type="molecule type" value="Genomic_DNA"/>
</dbReference>
<dbReference type="InterPro" id="IPR020598">
    <property type="entry name" value="rRNA_Ade_methylase_Trfase_N"/>
</dbReference>
<evidence type="ECO:0000256" key="9">
    <source>
        <dbReference type="SAM" id="MobiDB-lite"/>
    </source>
</evidence>
<evidence type="ECO:0000256" key="8">
    <source>
        <dbReference type="PROSITE-ProRule" id="PRU01026"/>
    </source>
</evidence>
<dbReference type="InterPro" id="IPR029063">
    <property type="entry name" value="SAM-dependent_MTases_sf"/>
</dbReference>
<accession>E8N079</accession>
<dbReference type="PANTHER" id="PTHR11727">
    <property type="entry name" value="DIMETHYLADENOSINE TRANSFERASE"/>
    <property type="match status" value="1"/>
</dbReference>
<dbReference type="InterPro" id="IPR011530">
    <property type="entry name" value="rRNA_adenine_dimethylase"/>
</dbReference>
<proteinExistence type="inferred from homology"/>